<keyword evidence="1" id="KW-0472">Membrane</keyword>
<keyword evidence="4" id="KW-1185">Reference proteome</keyword>
<reference evidence="3 4" key="1">
    <citation type="journal article" date="2019" name="Sci. Rep.">
        <title>Orb-weaving spider Araneus ventricosus genome elucidates the spidroin gene catalogue.</title>
        <authorList>
            <person name="Kono N."/>
            <person name="Nakamura H."/>
            <person name="Ohtoshi R."/>
            <person name="Moran D.A.P."/>
            <person name="Shinohara A."/>
            <person name="Yoshida Y."/>
            <person name="Fujiwara M."/>
            <person name="Mori M."/>
            <person name="Tomita M."/>
            <person name="Arakawa K."/>
        </authorList>
    </citation>
    <scope>NUCLEOTIDE SEQUENCE [LARGE SCALE GENOMIC DNA]</scope>
</reference>
<gene>
    <name evidence="3" type="ORF">AVEN_90974_1</name>
</gene>
<feature type="non-terminal residue" evidence="3">
    <location>
        <position position="1"/>
    </location>
</feature>
<feature type="signal peptide" evidence="2">
    <location>
        <begin position="1"/>
        <end position="18"/>
    </location>
</feature>
<feature type="transmembrane region" description="Helical" evidence="1">
    <location>
        <begin position="100"/>
        <end position="119"/>
    </location>
</feature>
<dbReference type="Proteomes" id="UP000499080">
    <property type="component" value="Unassembled WGS sequence"/>
</dbReference>
<keyword evidence="1" id="KW-0812">Transmembrane</keyword>
<sequence length="133" mass="15113">HYFRSVYVLLIPAIWVFGDEGGRHAKREVYFPSATSSELFTSILSEVKANSAWESPHMTGVPGTVLVCLTVRRHRGPLRLHWPGCVVDIKKLRTMIRKDLFFLPLFLSCFCPSLTAWRLCRAGCARVGGQRTY</sequence>
<evidence type="ECO:0000313" key="4">
    <source>
        <dbReference type="Proteomes" id="UP000499080"/>
    </source>
</evidence>
<proteinExistence type="predicted"/>
<name>A0A4Y2TRI9_ARAVE</name>
<accession>A0A4Y2TRI9</accession>
<dbReference type="EMBL" id="BGPR01030057">
    <property type="protein sequence ID" value="GBO02294.1"/>
    <property type="molecule type" value="Genomic_DNA"/>
</dbReference>
<organism evidence="3 4">
    <name type="scientific">Araneus ventricosus</name>
    <name type="common">Orbweaver spider</name>
    <name type="synonym">Epeira ventricosa</name>
    <dbReference type="NCBI Taxonomy" id="182803"/>
    <lineage>
        <taxon>Eukaryota</taxon>
        <taxon>Metazoa</taxon>
        <taxon>Ecdysozoa</taxon>
        <taxon>Arthropoda</taxon>
        <taxon>Chelicerata</taxon>
        <taxon>Arachnida</taxon>
        <taxon>Araneae</taxon>
        <taxon>Araneomorphae</taxon>
        <taxon>Entelegynae</taxon>
        <taxon>Araneoidea</taxon>
        <taxon>Araneidae</taxon>
        <taxon>Araneus</taxon>
    </lineage>
</organism>
<keyword evidence="1" id="KW-1133">Transmembrane helix</keyword>
<evidence type="ECO:0000313" key="3">
    <source>
        <dbReference type="EMBL" id="GBO02294.1"/>
    </source>
</evidence>
<comment type="caution">
    <text evidence="3">The sequence shown here is derived from an EMBL/GenBank/DDBJ whole genome shotgun (WGS) entry which is preliminary data.</text>
</comment>
<evidence type="ECO:0000256" key="2">
    <source>
        <dbReference type="SAM" id="SignalP"/>
    </source>
</evidence>
<keyword evidence="2" id="KW-0732">Signal</keyword>
<dbReference type="AlphaFoldDB" id="A0A4Y2TRI9"/>
<evidence type="ECO:0000256" key="1">
    <source>
        <dbReference type="SAM" id="Phobius"/>
    </source>
</evidence>
<feature type="chain" id="PRO_5021324492" description="Secreted protein" evidence="2">
    <location>
        <begin position="19"/>
        <end position="133"/>
    </location>
</feature>
<evidence type="ECO:0008006" key="5">
    <source>
        <dbReference type="Google" id="ProtNLM"/>
    </source>
</evidence>
<protein>
    <recommendedName>
        <fullName evidence="5">Secreted protein</fullName>
    </recommendedName>
</protein>